<sequence>MSQEFYMVLLPKENSSSEVVTKKAVGLEKKERI</sequence>
<proteinExistence type="predicted"/>
<dbReference type="Proteomes" id="UP000674416">
    <property type="component" value="Unassembled WGS sequence"/>
</dbReference>
<comment type="caution">
    <text evidence="1">The sequence shown here is derived from an EMBL/GenBank/DDBJ whole genome shotgun (WGS) entry which is preliminary data.</text>
</comment>
<gene>
    <name evidence="1" type="ORF">JOC74_002229</name>
</gene>
<evidence type="ECO:0000313" key="1">
    <source>
        <dbReference type="EMBL" id="MBP1081736.1"/>
    </source>
</evidence>
<keyword evidence="2" id="KW-1185">Reference proteome</keyword>
<dbReference type="EMBL" id="JAFDST010000002">
    <property type="protein sequence ID" value="MBP1081736.1"/>
    <property type="molecule type" value="Genomic_DNA"/>
</dbReference>
<protein>
    <submittedName>
        <fullName evidence="1">Uncharacterized protein</fullName>
    </submittedName>
</protein>
<name>A0ABS4CW27_9BACI</name>
<accession>A0ABS4CW27</accession>
<evidence type="ECO:0000313" key="2">
    <source>
        <dbReference type="Proteomes" id="UP000674416"/>
    </source>
</evidence>
<organism evidence="1 2">
    <name type="scientific">Bacillus capparidis</name>
    <dbReference type="NCBI Taxonomy" id="1840411"/>
    <lineage>
        <taxon>Bacteria</taxon>
        <taxon>Bacillati</taxon>
        <taxon>Bacillota</taxon>
        <taxon>Bacilli</taxon>
        <taxon>Bacillales</taxon>
        <taxon>Bacillaceae</taxon>
        <taxon>Bacillus</taxon>
    </lineage>
</organism>
<reference evidence="1 2" key="1">
    <citation type="submission" date="2021-01" db="EMBL/GenBank/DDBJ databases">
        <title>Genomic Encyclopedia of Type Strains, Phase IV (KMG-IV): sequencing the most valuable type-strain genomes for metagenomic binning, comparative biology and taxonomic classification.</title>
        <authorList>
            <person name="Goeker M."/>
        </authorList>
    </citation>
    <scope>NUCLEOTIDE SEQUENCE [LARGE SCALE GENOMIC DNA]</scope>
    <source>
        <strain evidence="1 2">DSM 103394</strain>
    </source>
</reference>